<evidence type="ECO:0000313" key="4">
    <source>
        <dbReference type="Proteomes" id="UP000001660"/>
    </source>
</evidence>
<dbReference type="EMBL" id="EU559167">
    <property type="protein sequence ID" value="ACE75628.1"/>
    <property type="molecule type" value="Genomic_DNA"/>
</dbReference>
<accession>B3U4R1</accession>
<sequence length="523" mass="58680">MTTANSSPHKSTAFGILSAAFALLCLALVPLMTVEIPPLVDYPNHLARMHILADGGHSPWLRQYYDIHWDLLPNLSMDLVVPPLTRIMSTEQAGKVFIALTFALLAGGTMALHAALHRRWSPWPLLAFFFLYNSVFLWGFLNYLFGLGLALFACALWVRLRSRSALLVMPLFSLIAAILLFAHLFAFGSFALIVSTYELSLWWRLRHEAVRPAGAARWKAAPALIIPLFLLTLTPTFKVAPEDYPLWLRGSPPPPLLTFLPPATKLEALKGTIRTEHRLLDRITVLMLVGLVGIGLVRRRCSILPSMFLPLGATALAAMAMPNTIGTTAVVDIRMPIVFVLLTVASSDWREISRGWFLPVTLALSTVFAVRMGYITEHWQNTAHHYRQFKQTLDQLPEGARLLSTIKMASYDNWSPAEGQIPEPMPMVNLSCWGVIRRSVFVSNLFAAPGQQPVRLTPAVHELLTVEEFLFRAAPIPWDQLRTQYDYVVVRRTQRLRPPPPPDFVPFGSGDEFQFYRTGRGQP</sequence>
<feature type="transmembrane region" description="Helical" evidence="1">
    <location>
        <begin position="303"/>
        <end position="321"/>
    </location>
</feature>
<feature type="transmembrane region" description="Helical" evidence="1">
    <location>
        <begin position="136"/>
        <end position="158"/>
    </location>
</feature>
<reference evidence="2" key="1">
    <citation type="journal article" date="2008" name="Environ. Microbiol.">
        <title>Environmental genomics reveals a functional chlorite dismutase in the nitrite-oxidizing bacterium 'Candidatus Nitrospira defluvii'.</title>
        <authorList>
            <person name="Maixner F."/>
            <person name="Wagner M."/>
            <person name="Lucker S."/>
            <person name="Pelletier E."/>
            <person name="Schmitz-Esser S."/>
            <person name="Hace K."/>
            <person name="Spieck E."/>
            <person name="Konrat R."/>
            <person name="Le Paslier D."/>
            <person name="Daims H."/>
        </authorList>
    </citation>
    <scope>NUCLEOTIDE SEQUENCE</scope>
</reference>
<name>B3U4R1_9BACT</name>
<proteinExistence type="predicted"/>
<dbReference type="Proteomes" id="UP000001660">
    <property type="component" value="Chromosome"/>
</dbReference>
<reference evidence="3" key="3">
    <citation type="submission" date="2010-03" db="EMBL/GenBank/DDBJ databases">
        <authorList>
            <person name="Genoscope - CEA"/>
        </authorList>
    </citation>
    <scope>NUCLEOTIDE SEQUENCE</scope>
</reference>
<evidence type="ECO:0000313" key="2">
    <source>
        <dbReference type="EMBL" id="ACE75628.1"/>
    </source>
</evidence>
<protein>
    <submittedName>
        <fullName evidence="2">Conserved membrane protein</fullName>
    </submittedName>
</protein>
<keyword evidence="1" id="KW-0812">Transmembrane</keyword>
<feature type="transmembrane region" description="Helical" evidence="1">
    <location>
        <begin position="165"/>
        <end position="194"/>
    </location>
</feature>
<keyword evidence="4" id="KW-1185">Reference proteome</keyword>
<dbReference type="OrthoDB" id="7975584at2"/>
<feature type="transmembrane region" description="Helical" evidence="1">
    <location>
        <begin position="279"/>
        <end position="297"/>
    </location>
</feature>
<evidence type="ECO:0000256" key="1">
    <source>
        <dbReference type="SAM" id="Phobius"/>
    </source>
</evidence>
<gene>
    <name evidence="3" type="ORF">NIDE1481</name>
</gene>
<keyword evidence="1" id="KW-0472">Membrane</keyword>
<organism evidence="2">
    <name type="scientific">Nitrospira defluvii</name>
    <dbReference type="NCBI Taxonomy" id="330214"/>
    <lineage>
        <taxon>Bacteria</taxon>
        <taxon>Pseudomonadati</taxon>
        <taxon>Nitrospirota</taxon>
        <taxon>Nitrospiria</taxon>
        <taxon>Nitrospirales</taxon>
        <taxon>Nitrospiraceae</taxon>
        <taxon>Nitrospira</taxon>
    </lineage>
</organism>
<dbReference type="AlphaFoldDB" id="B3U4R1"/>
<reference evidence="3 4" key="2">
    <citation type="journal article" date="2010" name="Proc. Natl. Acad. Sci. U.S.A.">
        <title>A Nitrospira metagenome illuminates the physiology and evolution of globally important nitrite-oxidizing bacteria.</title>
        <authorList>
            <person name="Lucker S."/>
            <person name="Wagner M."/>
            <person name="Maixner F."/>
            <person name="Pelletier E."/>
            <person name="Koch H."/>
            <person name="Vacherie B."/>
            <person name="Rattei T."/>
            <person name="Sinninghe Damste J."/>
            <person name="Spieck E."/>
            <person name="Le Paslier D."/>
            <person name="Daims H."/>
        </authorList>
    </citation>
    <scope>NUCLEOTIDE SEQUENCE [LARGE SCALE GENOMIC DNA]</scope>
</reference>
<dbReference type="STRING" id="330214.NIDE1481"/>
<keyword evidence="1" id="KW-1133">Transmembrane helix</keyword>
<feature type="transmembrane region" description="Helical" evidence="1">
    <location>
        <begin position="96"/>
        <end position="116"/>
    </location>
</feature>
<dbReference type="EMBL" id="FP929003">
    <property type="protein sequence ID" value="CBK41223.1"/>
    <property type="molecule type" value="Genomic_DNA"/>
</dbReference>
<dbReference type="eggNOG" id="COG4993">
    <property type="taxonomic scope" value="Bacteria"/>
</dbReference>
<evidence type="ECO:0000313" key="3">
    <source>
        <dbReference type="EMBL" id="CBK41223.1"/>
    </source>
</evidence>
<feature type="transmembrane region" description="Helical" evidence="1">
    <location>
        <begin position="12"/>
        <end position="34"/>
    </location>
</feature>
<dbReference type="KEGG" id="nde:NIDE1481"/>
<dbReference type="HOGENOM" id="CLU_036891_0_0_0"/>